<organism evidence="1">
    <name type="scientific">Oryza brachyantha</name>
    <name type="common">malo sina</name>
    <dbReference type="NCBI Taxonomy" id="4533"/>
    <lineage>
        <taxon>Eukaryota</taxon>
        <taxon>Viridiplantae</taxon>
        <taxon>Streptophyta</taxon>
        <taxon>Embryophyta</taxon>
        <taxon>Tracheophyta</taxon>
        <taxon>Spermatophyta</taxon>
        <taxon>Magnoliopsida</taxon>
        <taxon>Liliopsida</taxon>
        <taxon>Poales</taxon>
        <taxon>Poaceae</taxon>
        <taxon>BOP clade</taxon>
        <taxon>Oryzoideae</taxon>
        <taxon>Oryzeae</taxon>
        <taxon>Oryzinae</taxon>
        <taxon>Oryza</taxon>
    </lineage>
</organism>
<dbReference type="EnsemblPlants" id="OB05G29170.1">
    <property type="protein sequence ID" value="OB05G29170.1"/>
    <property type="gene ID" value="OB05G29170"/>
</dbReference>
<evidence type="ECO:0000313" key="1">
    <source>
        <dbReference type="EnsemblPlants" id="OB05G29170.1"/>
    </source>
</evidence>
<reference evidence="1" key="1">
    <citation type="journal article" date="2013" name="Nat. Commun.">
        <title>Whole-genome sequencing of Oryza brachyantha reveals mechanisms underlying Oryza genome evolution.</title>
        <authorList>
            <person name="Chen J."/>
            <person name="Huang Q."/>
            <person name="Gao D."/>
            <person name="Wang J."/>
            <person name="Lang Y."/>
            <person name="Liu T."/>
            <person name="Li B."/>
            <person name="Bai Z."/>
            <person name="Luis Goicoechea J."/>
            <person name="Liang C."/>
            <person name="Chen C."/>
            <person name="Zhang W."/>
            <person name="Sun S."/>
            <person name="Liao Y."/>
            <person name="Zhang X."/>
            <person name="Yang L."/>
            <person name="Song C."/>
            <person name="Wang M."/>
            <person name="Shi J."/>
            <person name="Liu G."/>
            <person name="Liu J."/>
            <person name="Zhou H."/>
            <person name="Zhou W."/>
            <person name="Yu Q."/>
            <person name="An N."/>
            <person name="Chen Y."/>
            <person name="Cai Q."/>
            <person name="Wang B."/>
            <person name="Liu B."/>
            <person name="Min J."/>
            <person name="Huang Y."/>
            <person name="Wu H."/>
            <person name="Li Z."/>
            <person name="Zhang Y."/>
            <person name="Yin Y."/>
            <person name="Song W."/>
            <person name="Jiang J."/>
            <person name="Jackson S.A."/>
            <person name="Wing R.A."/>
            <person name="Wang J."/>
            <person name="Chen M."/>
        </authorList>
    </citation>
    <scope>NUCLEOTIDE SEQUENCE [LARGE SCALE GENOMIC DNA]</scope>
    <source>
        <strain evidence="1">cv. IRGC 101232</strain>
    </source>
</reference>
<reference evidence="1" key="2">
    <citation type="submission" date="2013-04" db="UniProtKB">
        <authorList>
            <consortium name="EnsemblPlants"/>
        </authorList>
    </citation>
    <scope>IDENTIFICATION</scope>
</reference>
<dbReference type="Proteomes" id="UP000006038">
    <property type="component" value="Chromosome 5"/>
</dbReference>
<sequence length="55" mass="6048">MAHRTALASATSPTRIPPIRLKTNKYIPYSSRNTMVLVSTKQASTNLSVPTQYPS</sequence>
<protein>
    <submittedName>
        <fullName evidence="1">Uncharacterized protein</fullName>
    </submittedName>
</protein>
<proteinExistence type="predicted"/>
<dbReference type="Gramene" id="OB05G29170.1">
    <property type="protein sequence ID" value="OB05G29170.1"/>
    <property type="gene ID" value="OB05G29170"/>
</dbReference>
<evidence type="ECO:0000313" key="2">
    <source>
        <dbReference type="Proteomes" id="UP000006038"/>
    </source>
</evidence>
<dbReference type="HOGENOM" id="CLU_3035590_0_0_1"/>
<name>J3M8J3_ORYBR</name>
<accession>J3M8J3</accession>
<dbReference type="AlphaFoldDB" id="J3M8J3"/>
<keyword evidence="2" id="KW-1185">Reference proteome</keyword>